<name>A0ABQ1LS69_9BURK</name>
<keyword evidence="13" id="KW-1185">Reference proteome</keyword>
<keyword evidence="7" id="KW-0406">Ion transport</keyword>
<dbReference type="InterPro" id="IPR023614">
    <property type="entry name" value="Porin_dom_sf"/>
</dbReference>
<reference evidence="13" key="1">
    <citation type="journal article" date="2019" name="Int. J. Syst. Evol. Microbiol.">
        <title>The Global Catalogue of Microorganisms (GCM) 10K type strain sequencing project: providing services to taxonomists for standard genome sequencing and annotation.</title>
        <authorList>
            <consortium name="The Broad Institute Genomics Platform"/>
            <consortium name="The Broad Institute Genome Sequencing Center for Infectious Disease"/>
            <person name="Wu L."/>
            <person name="Ma J."/>
        </authorList>
    </citation>
    <scope>NUCLEOTIDE SEQUENCE [LARGE SCALE GENOMIC DNA]</scope>
    <source>
        <strain evidence="13">CGMCC 1.15103</strain>
    </source>
</reference>
<evidence type="ECO:0000256" key="8">
    <source>
        <dbReference type="ARBA" id="ARBA00023114"/>
    </source>
</evidence>
<evidence type="ECO:0000313" key="12">
    <source>
        <dbReference type="EMBL" id="GGC29166.1"/>
    </source>
</evidence>
<evidence type="ECO:0000256" key="3">
    <source>
        <dbReference type="ARBA" id="ARBA00022448"/>
    </source>
</evidence>
<gene>
    <name evidence="12" type="ORF">GCM10011400_14850</name>
</gene>
<dbReference type="Proteomes" id="UP000602004">
    <property type="component" value="Unassembled WGS sequence"/>
</dbReference>
<keyword evidence="9" id="KW-0472">Membrane</keyword>
<comment type="subcellular location">
    <subcellularLocation>
        <location evidence="1">Cell outer membrane</location>
        <topology evidence="1">Multi-pass membrane protein</topology>
    </subcellularLocation>
</comment>
<accession>A0ABQ1LS69</accession>
<sequence>MKSAIFKSATCAACSLGTASVFGQSSVTLYGLIDAGLNYTTNVQTGRSGGALVGHSQYSFQDGVSGGQNGSRWGLLGSEDLGGGLSAIFRLESGFAINTGALGQGGAGVGRQAYVGLKSNAGTVTLGRQYDSVATTVGPFSAAAQWGGYMSSHAGDVDNLLNTRRINNTIKYSSPDYHGLSVTGLYSFGGVPGSVGRNQVWSAGVGYANGHLSAGAAYLNARTPNFGFYGTNPSAGTTLTSNNIGSSGSATTAESNPIYAGYASASTVQIAAAGAAYQFGAATLGATYSNTQFRGLGNTSASGPNPLGYRGNATFNSAEANLKYQVTPSFLLGVAYSYTRNSGADERSGATYQQGSMGADYSLSKRTDVYAIVVYQHVAGTDSLNQPAVAYITGQTPSANNHQTAARLGMRHRF</sequence>
<evidence type="ECO:0000256" key="2">
    <source>
        <dbReference type="ARBA" id="ARBA00011233"/>
    </source>
</evidence>
<dbReference type="Gene3D" id="2.40.160.10">
    <property type="entry name" value="Porin"/>
    <property type="match status" value="1"/>
</dbReference>
<keyword evidence="3" id="KW-0813">Transport</keyword>
<evidence type="ECO:0000256" key="10">
    <source>
        <dbReference type="ARBA" id="ARBA00023237"/>
    </source>
</evidence>
<dbReference type="RefSeq" id="WP_115782723.1">
    <property type="nucleotide sequence ID" value="NZ_BMHL01000002.1"/>
</dbReference>
<dbReference type="EMBL" id="BMHL01000002">
    <property type="protein sequence ID" value="GGC29166.1"/>
    <property type="molecule type" value="Genomic_DNA"/>
</dbReference>
<evidence type="ECO:0000256" key="1">
    <source>
        <dbReference type="ARBA" id="ARBA00004571"/>
    </source>
</evidence>
<dbReference type="InterPro" id="IPR033900">
    <property type="entry name" value="Gram_neg_porin_domain"/>
</dbReference>
<keyword evidence="6" id="KW-0732">Signal</keyword>
<keyword evidence="8" id="KW-0626">Porin</keyword>
<keyword evidence="10" id="KW-0998">Cell outer membrane</keyword>
<dbReference type="PANTHER" id="PTHR34501">
    <property type="entry name" value="PROTEIN YDDL-RELATED"/>
    <property type="match status" value="1"/>
</dbReference>
<feature type="domain" description="Porin" evidence="11">
    <location>
        <begin position="11"/>
        <end position="377"/>
    </location>
</feature>
<dbReference type="PANTHER" id="PTHR34501:SF9">
    <property type="entry name" value="MAJOR OUTER MEMBRANE PROTEIN P.IA"/>
    <property type="match status" value="1"/>
</dbReference>
<organism evidence="12 13">
    <name type="scientific">Paraburkholderia caffeinilytica</name>
    <dbReference type="NCBI Taxonomy" id="1761016"/>
    <lineage>
        <taxon>Bacteria</taxon>
        <taxon>Pseudomonadati</taxon>
        <taxon>Pseudomonadota</taxon>
        <taxon>Betaproteobacteria</taxon>
        <taxon>Burkholderiales</taxon>
        <taxon>Burkholderiaceae</taxon>
        <taxon>Paraburkholderia</taxon>
    </lineage>
</organism>
<protein>
    <submittedName>
        <fullName evidence="12">Porin</fullName>
    </submittedName>
</protein>
<evidence type="ECO:0000313" key="13">
    <source>
        <dbReference type="Proteomes" id="UP000602004"/>
    </source>
</evidence>
<comment type="subunit">
    <text evidence="2">Homotrimer.</text>
</comment>
<dbReference type="PRINTS" id="PR00182">
    <property type="entry name" value="ECOLNEIPORIN"/>
</dbReference>
<dbReference type="InterPro" id="IPR002299">
    <property type="entry name" value="Porin_Neis"/>
</dbReference>
<proteinExistence type="predicted"/>
<dbReference type="PRINTS" id="PR00184">
    <property type="entry name" value="NEISSPPORIN"/>
</dbReference>
<dbReference type="SUPFAM" id="SSF56935">
    <property type="entry name" value="Porins"/>
    <property type="match status" value="1"/>
</dbReference>
<evidence type="ECO:0000256" key="6">
    <source>
        <dbReference type="ARBA" id="ARBA00022729"/>
    </source>
</evidence>
<dbReference type="InterPro" id="IPR001702">
    <property type="entry name" value="Porin_Gram-ve"/>
</dbReference>
<evidence type="ECO:0000256" key="7">
    <source>
        <dbReference type="ARBA" id="ARBA00023065"/>
    </source>
</evidence>
<keyword evidence="5" id="KW-0812">Transmembrane</keyword>
<evidence type="ECO:0000256" key="9">
    <source>
        <dbReference type="ARBA" id="ARBA00023136"/>
    </source>
</evidence>
<evidence type="ECO:0000256" key="5">
    <source>
        <dbReference type="ARBA" id="ARBA00022692"/>
    </source>
</evidence>
<keyword evidence="4" id="KW-1134">Transmembrane beta strand</keyword>
<evidence type="ECO:0000259" key="11">
    <source>
        <dbReference type="Pfam" id="PF13609"/>
    </source>
</evidence>
<dbReference type="Pfam" id="PF13609">
    <property type="entry name" value="Porin_4"/>
    <property type="match status" value="1"/>
</dbReference>
<dbReference type="CDD" id="cd00342">
    <property type="entry name" value="gram_neg_porins"/>
    <property type="match status" value="1"/>
</dbReference>
<evidence type="ECO:0000256" key="4">
    <source>
        <dbReference type="ARBA" id="ARBA00022452"/>
    </source>
</evidence>
<dbReference type="InterPro" id="IPR050298">
    <property type="entry name" value="Gram-neg_bact_OMP"/>
</dbReference>
<comment type="caution">
    <text evidence="12">The sequence shown here is derived from an EMBL/GenBank/DDBJ whole genome shotgun (WGS) entry which is preliminary data.</text>
</comment>